<dbReference type="AlphaFoldDB" id="A0A817FA13"/>
<sequence>MLVEVTPTELPNVPRKTEREPVSANAWPKVKRPLCPTSTPHDMVDKRTRQIFTHNEAHGTCSENPSSPTPCLLTNDLVSDPILFNPKRRAKITLKSLEDSAATPIASFPRCPRQTIGENHPNIEAFVEVIPEGLNFDAIMP</sequence>
<evidence type="ECO:0000313" key="3">
    <source>
        <dbReference type="Proteomes" id="UP000675881"/>
    </source>
</evidence>
<protein>
    <submittedName>
        <fullName evidence="2">(salmon louse) hypothetical protein</fullName>
    </submittedName>
</protein>
<evidence type="ECO:0000313" key="2">
    <source>
        <dbReference type="EMBL" id="CAF2741788.1"/>
    </source>
</evidence>
<evidence type="ECO:0000256" key="1">
    <source>
        <dbReference type="SAM" id="MobiDB-lite"/>
    </source>
</evidence>
<keyword evidence="3" id="KW-1185">Reference proteome</keyword>
<name>A0A817FA13_LEPSM</name>
<reference evidence="2" key="1">
    <citation type="submission" date="2021-02" db="EMBL/GenBank/DDBJ databases">
        <authorList>
            <person name="Bekaert M."/>
        </authorList>
    </citation>
    <scope>NUCLEOTIDE SEQUENCE</scope>
    <source>
        <strain evidence="2">IoA-00</strain>
    </source>
</reference>
<comment type="caution">
    <text evidence="2">The sequence shown here is derived from an EMBL/GenBank/DDBJ whole genome shotgun (WGS) entry which is preliminary data.</text>
</comment>
<organism evidence="2 3">
    <name type="scientific">Lepeophtheirus salmonis</name>
    <name type="common">Salmon louse</name>
    <name type="synonym">Caligus salmonis</name>
    <dbReference type="NCBI Taxonomy" id="72036"/>
    <lineage>
        <taxon>Eukaryota</taxon>
        <taxon>Metazoa</taxon>
        <taxon>Ecdysozoa</taxon>
        <taxon>Arthropoda</taxon>
        <taxon>Crustacea</taxon>
        <taxon>Multicrustacea</taxon>
        <taxon>Hexanauplia</taxon>
        <taxon>Copepoda</taxon>
        <taxon>Siphonostomatoida</taxon>
        <taxon>Caligidae</taxon>
        <taxon>Lepeophtheirus</taxon>
    </lineage>
</organism>
<accession>A0A817FA13</accession>
<proteinExistence type="predicted"/>
<dbReference type="Proteomes" id="UP000675881">
    <property type="component" value="Unassembled WGS sequence"/>
</dbReference>
<feature type="region of interest" description="Disordered" evidence="1">
    <location>
        <begin position="1"/>
        <end position="25"/>
    </location>
</feature>
<dbReference type="EMBL" id="CAJNVT010000014">
    <property type="protein sequence ID" value="CAF2741788.1"/>
    <property type="molecule type" value="Genomic_DNA"/>
</dbReference>
<gene>
    <name evidence="2" type="ORF">LSAA_88</name>
</gene>